<evidence type="ECO:0000313" key="2">
    <source>
        <dbReference type="EMBL" id="SER22564.1"/>
    </source>
</evidence>
<dbReference type="OrthoDB" id="8779153at2"/>
<evidence type="ECO:0000256" key="1">
    <source>
        <dbReference type="SAM" id="Phobius"/>
    </source>
</evidence>
<gene>
    <name evidence="2" type="ORF">SAMN05216522_11530</name>
</gene>
<evidence type="ECO:0000313" key="3">
    <source>
        <dbReference type="Proteomes" id="UP000242515"/>
    </source>
</evidence>
<sequence>MIENLGPKSGWALLYGAALAASFCPMLFQLLFATVVIGILGMAHGASDLAVVRRGKRVLFLSGYLTLMVLCLLVWQIYPAGALPVFLLASAVHFTVEEPSQSGWLRRFALGLGLVTIPAVFYRTDTALLLSYTGSSPHSLASAISVMHGIGILCAVLIFIPALVRKDYRTLTGVMSLLFVPPLIGFSVGFLILHALPKTHDRRRALGCENYYDYLRLTWPILCGALVFSLLAIIFVFPEAQKPVRTLFTLLTALALPHLLITPLFESNENN</sequence>
<keyword evidence="2" id="KW-0503">Monooxygenase</keyword>
<dbReference type="RefSeq" id="WP_092678155.1">
    <property type="nucleotide sequence ID" value="NZ_FOGC01000015.1"/>
</dbReference>
<keyword evidence="2" id="KW-0560">Oxidoreductase</keyword>
<dbReference type="GO" id="GO:0004497">
    <property type="term" value="F:monooxygenase activity"/>
    <property type="evidence" value="ECO:0007669"/>
    <property type="project" value="UniProtKB-KW"/>
</dbReference>
<keyword evidence="1" id="KW-1133">Transmembrane helix</keyword>
<keyword evidence="3" id="KW-1185">Reference proteome</keyword>
<proteinExistence type="predicted"/>
<protein>
    <submittedName>
        <fullName evidence="2">Beta-carotene 15,15'-monooxygenase, Brp/Blh family</fullName>
    </submittedName>
</protein>
<dbReference type="EMBL" id="FOGC01000015">
    <property type="protein sequence ID" value="SER22564.1"/>
    <property type="molecule type" value="Genomic_DNA"/>
</dbReference>
<feature type="transmembrane region" description="Helical" evidence="1">
    <location>
        <begin position="217"/>
        <end position="237"/>
    </location>
</feature>
<dbReference type="Proteomes" id="UP000242515">
    <property type="component" value="Unassembled WGS sequence"/>
</dbReference>
<feature type="transmembrane region" description="Helical" evidence="1">
    <location>
        <begin position="58"/>
        <end position="75"/>
    </location>
</feature>
<dbReference type="STRING" id="988801.SAMN05216522_11530"/>
<feature type="transmembrane region" description="Helical" evidence="1">
    <location>
        <begin position="244"/>
        <end position="265"/>
    </location>
</feature>
<dbReference type="Pfam" id="PF15461">
    <property type="entry name" value="BCD"/>
    <property type="match status" value="1"/>
</dbReference>
<organism evidence="2 3">
    <name type="scientific">Rosenbergiella nectarea</name>
    <dbReference type="NCBI Taxonomy" id="988801"/>
    <lineage>
        <taxon>Bacteria</taxon>
        <taxon>Pseudomonadati</taxon>
        <taxon>Pseudomonadota</taxon>
        <taxon>Gammaproteobacteria</taxon>
        <taxon>Enterobacterales</taxon>
        <taxon>Erwiniaceae</taxon>
        <taxon>Rosenbergiella</taxon>
    </lineage>
</organism>
<feature type="transmembrane region" description="Helical" evidence="1">
    <location>
        <begin position="176"/>
        <end position="197"/>
    </location>
</feature>
<reference evidence="3" key="1">
    <citation type="submission" date="2016-10" db="EMBL/GenBank/DDBJ databases">
        <authorList>
            <person name="Varghese N."/>
            <person name="Submissions S."/>
        </authorList>
    </citation>
    <scope>NUCLEOTIDE SEQUENCE [LARGE SCALE GENOMIC DNA]</scope>
    <source>
        <strain evidence="3">8N4</strain>
    </source>
</reference>
<dbReference type="InterPro" id="IPR022270">
    <property type="entry name" value="Blh_diox"/>
</dbReference>
<accession>A0A1H9MFX4</accession>
<feature type="transmembrane region" description="Helical" evidence="1">
    <location>
        <begin position="142"/>
        <end position="164"/>
    </location>
</feature>
<feature type="transmembrane region" description="Helical" evidence="1">
    <location>
        <begin position="12"/>
        <end position="37"/>
    </location>
</feature>
<keyword evidence="1" id="KW-0472">Membrane</keyword>
<dbReference type="AlphaFoldDB" id="A0A1H9MFX4"/>
<dbReference type="GO" id="GO:0016702">
    <property type="term" value="F:oxidoreductase activity, acting on single donors with incorporation of molecular oxygen, incorporation of two atoms of oxygen"/>
    <property type="evidence" value="ECO:0007669"/>
    <property type="project" value="InterPro"/>
</dbReference>
<keyword evidence="1" id="KW-0812">Transmembrane</keyword>
<name>A0A1H9MFX4_9GAMM</name>